<evidence type="ECO:0000313" key="2">
    <source>
        <dbReference type="Proteomes" id="UP000554482"/>
    </source>
</evidence>
<proteinExistence type="predicted"/>
<accession>A0A7J6X6L2</accession>
<dbReference type="AlphaFoldDB" id="A0A7J6X6L2"/>
<protein>
    <submittedName>
        <fullName evidence="1">Uncharacterized protein</fullName>
    </submittedName>
</protein>
<dbReference type="Proteomes" id="UP000554482">
    <property type="component" value="Unassembled WGS sequence"/>
</dbReference>
<reference evidence="1 2" key="1">
    <citation type="submission" date="2020-06" db="EMBL/GenBank/DDBJ databases">
        <title>Transcriptomic and genomic resources for Thalictrum thalictroides and T. hernandezii: Facilitating candidate gene discovery in an emerging model plant lineage.</title>
        <authorList>
            <person name="Arias T."/>
            <person name="Riano-Pachon D.M."/>
            <person name="Di Stilio V.S."/>
        </authorList>
    </citation>
    <scope>NUCLEOTIDE SEQUENCE [LARGE SCALE GENOMIC DNA]</scope>
    <source>
        <strain evidence="2">cv. WT478/WT964</strain>
        <tissue evidence="1">Leaves</tissue>
    </source>
</reference>
<gene>
    <name evidence="1" type="ORF">FRX31_005708</name>
</gene>
<sequence>MPSAESTWQVRIGESFSGSNNNTSLSCHVSINPEMVVVLSSYDPGVTIFHLTTHNSQHIPFSLSLSIYFSLSLSSFTSRFSHFFFFYSICPNSSSFNAFLSHLLSALNPCSYTFKQPNFLPILD</sequence>
<keyword evidence="2" id="KW-1185">Reference proteome</keyword>
<dbReference type="EMBL" id="JABWDY010005090">
    <property type="protein sequence ID" value="KAF5204707.1"/>
    <property type="molecule type" value="Genomic_DNA"/>
</dbReference>
<organism evidence="1 2">
    <name type="scientific">Thalictrum thalictroides</name>
    <name type="common">Rue-anemone</name>
    <name type="synonym">Anemone thalictroides</name>
    <dbReference type="NCBI Taxonomy" id="46969"/>
    <lineage>
        <taxon>Eukaryota</taxon>
        <taxon>Viridiplantae</taxon>
        <taxon>Streptophyta</taxon>
        <taxon>Embryophyta</taxon>
        <taxon>Tracheophyta</taxon>
        <taxon>Spermatophyta</taxon>
        <taxon>Magnoliopsida</taxon>
        <taxon>Ranunculales</taxon>
        <taxon>Ranunculaceae</taxon>
        <taxon>Thalictroideae</taxon>
        <taxon>Thalictrum</taxon>
    </lineage>
</organism>
<comment type="caution">
    <text evidence="1">The sequence shown here is derived from an EMBL/GenBank/DDBJ whole genome shotgun (WGS) entry which is preliminary data.</text>
</comment>
<name>A0A7J6X6L2_THATH</name>
<evidence type="ECO:0000313" key="1">
    <source>
        <dbReference type="EMBL" id="KAF5204707.1"/>
    </source>
</evidence>